<keyword evidence="2" id="KW-0812">Transmembrane</keyword>
<evidence type="ECO:0000313" key="3">
    <source>
        <dbReference type="EMBL" id="KAF5346561.1"/>
    </source>
</evidence>
<keyword evidence="4" id="KW-1185">Reference proteome</keyword>
<evidence type="ECO:0000256" key="2">
    <source>
        <dbReference type="SAM" id="Phobius"/>
    </source>
</evidence>
<feature type="transmembrane region" description="Helical" evidence="2">
    <location>
        <begin position="113"/>
        <end position="131"/>
    </location>
</feature>
<evidence type="ECO:0000256" key="1">
    <source>
        <dbReference type="SAM" id="MobiDB-lite"/>
    </source>
</evidence>
<comment type="caution">
    <text evidence="3">The sequence shown here is derived from an EMBL/GenBank/DDBJ whole genome shotgun (WGS) entry which is preliminary data.</text>
</comment>
<protein>
    <submittedName>
        <fullName evidence="3">Uncharacterized protein</fullName>
    </submittedName>
</protein>
<dbReference type="AlphaFoldDB" id="A0A8H5CT32"/>
<accession>A0A8H5CT32</accession>
<sequence>MDSFTTLFSFSSDSDSILSESSSLTSTSTSSSSSSATPFQSTYSTSSSSHPEDEETFGLGVDYERADHHDIHPPIHPHISLCKLAQVDLAADHILILILIDISPIRHPSSHSVLLVIFIIITILDSFFLFAH</sequence>
<feature type="region of interest" description="Disordered" evidence="1">
    <location>
        <begin position="1"/>
        <end position="59"/>
    </location>
</feature>
<dbReference type="Proteomes" id="UP000559256">
    <property type="component" value="Unassembled WGS sequence"/>
</dbReference>
<gene>
    <name evidence="3" type="ORF">D9758_013451</name>
</gene>
<name>A0A8H5CT32_9AGAR</name>
<dbReference type="EMBL" id="JAACJM010000101">
    <property type="protein sequence ID" value="KAF5346561.1"/>
    <property type="molecule type" value="Genomic_DNA"/>
</dbReference>
<proteinExistence type="predicted"/>
<keyword evidence="2" id="KW-1133">Transmembrane helix</keyword>
<keyword evidence="2" id="KW-0472">Membrane</keyword>
<reference evidence="3 4" key="1">
    <citation type="journal article" date="2020" name="ISME J.">
        <title>Uncovering the hidden diversity of litter-decomposition mechanisms in mushroom-forming fungi.</title>
        <authorList>
            <person name="Floudas D."/>
            <person name="Bentzer J."/>
            <person name="Ahren D."/>
            <person name="Johansson T."/>
            <person name="Persson P."/>
            <person name="Tunlid A."/>
        </authorList>
    </citation>
    <scope>NUCLEOTIDE SEQUENCE [LARGE SCALE GENOMIC DNA]</scope>
    <source>
        <strain evidence="3 4">CBS 291.85</strain>
    </source>
</reference>
<evidence type="ECO:0000313" key="4">
    <source>
        <dbReference type="Proteomes" id="UP000559256"/>
    </source>
</evidence>
<organism evidence="3 4">
    <name type="scientific">Tetrapyrgos nigripes</name>
    <dbReference type="NCBI Taxonomy" id="182062"/>
    <lineage>
        <taxon>Eukaryota</taxon>
        <taxon>Fungi</taxon>
        <taxon>Dikarya</taxon>
        <taxon>Basidiomycota</taxon>
        <taxon>Agaricomycotina</taxon>
        <taxon>Agaricomycetes</taxon>
        <taxon>Agaricomycetidae</taxon>
        <taxon>Agaricales</taxon>
        <taxon>Marasmiineae</taxon>
        <taxon>Marasmiaceae</taxon>
        <taxon>Tetrapyrgos</taxon>
    </lineage>
</organism>
<feature type="compositionally biased region" description="Low complexity" evidence="1">
    <location>
        <begin position="1"/>
        <end position="49"/>
    </location>
</feature>